<dbReference type="InterPro" id="IPR011990">
    <property type="entry name" value="TPR-like_helical_dom_sf"/>
</dbReference>
<feature type="region of interest" description="Disordered" evidence="1">
    <location>
        <begin position="1"/>
        <end position="35"/>
    </location>
</feature>
<feature type="region of interest" description="Disordered" evidence="1">
    <location>
        <begin position="87"/>
        <end position="106"/>
    </location>
</feature>
<reference evidence="3" key="1">
    <citation type="journal article" date="2023" name="Int. J. Syst. Evol. Microbiol.">
        <title>Mesoterricola silvestris gen. nov., sp. nov., Mesoterricola sediminis sp. nov., Geothrix oryzae sp. nov., Geothrix edaphica sp. nov., Geothrix rubra sp. nov., and Geothrix limicola sp. nov., six novel members of Acidobacteriota isolated from soils.</title>
        <authorList>
            <person name="Itoh H."/>
            <person name="Sugisawa Y."/>
            <person name="Mise K."/>
            <person name="Xu Z."/>
            <person name="Kuniyasu M."/>
            <person name="Ushijima N."/>
            <person name="Kawano K."/>
            <person name="Kobayashi E."/>
            <person name="Shiratori Y."/>
            <person name="Masuda Y."/>
            <person name="Senoo K."/>
        </authorList>
    </citation>
    <scope>NUCLEOTIDE SEQUENCE [LARGE SCALE GENOMIC DNA]</scope>
    <source>
        <strain evidence="3">Red222</strain>
    </source>
</reference>
<dbReference type="Pfam" id="PF08238">
    <property type="entry name" value="Sel1"/>
    <property type="match status" value="1"/>
</dbReference>
<protein>
    <recommendedName>
        <fullName evidence="4">Sel1 repeat family protein</fullName>
    </recommendedName>
</protein>
<dbReference type="RefSeq" id="WP_286355520.1">
    <property type="nucleotide sequence ID" value="NZ_AP027079.1"/>
</dbReference>
<dbReference type="Proteomes" id="UP001242010">
    <property type="component" value="Chromosome"/>
</dbReference>
<organism evidence="2 3">
    <name type="scientific">Geothrix oryzae</name>
    <dbReference type="NCBI Taxonomy" id="2927975"/>
    <lineage>
        <taxon>Bacteria</taxon>
        <taxon>Pseudomonadati</taxon>
        <taxon>Acidobacteriota</taxon>
        <taxon>Holophagae</taxon>
        <taxon>Holophagales</taxon>
        <taxon>Holophagaceae</taxon>
        <taxon>Geothrix</taxon>
    </lineage>
</organism>
<evidence type="ECO:0000256" key="1">
    <source>
        <dbReference type="SAM" id="MobiDB-lite"/>
    </source>
</evidence>
<evidence type="ECO:0008006" key="4">
    <source>
        <dbReference type="Google" id="ProtNLM"/>
    </source>
</evidence>
<accession>A0ABN6UYK1</accession>
<dbReference type="Gene3D" id="1.25.40.10">
    <property type="entry name" value="Tetratricopeptide repeat domain"/>
    <property type="match status" value="1"/>
</dbReference>
<dbReference type="SUPFAM" id="SSF81901">
    <property type="entry name" value="HCP-like"/>
    <property type="match status" value="1"/>
</dbReference>
<dbReference type="EMBL" id="AP027079">
    <property type="protein sequence ID" value="BDU68884.1"/>
    <property type="molecule type" value="Genomic_DNA"/>
</dbReference>
<dbReference type="SMART" id="SM00671">
    <property type="entry name" value="SEL1"/>
    <property type="match status" value="1"/>
</dbReference>
<keyword evidence="3" id="KW-1185">Reference proteome</keyword>
<evidence type="ECO:0000313" key="2">
    <source>
        <dbReference type="EMBL" id="BDU68884.1"/>
    </source>
</evidence>
<evidence type="ECO:0000313" key="3">
    <source>
        <dbReference type="Proteomes" id="UP001242010"/>
    </source>
</evidence>
<gene>
    <name evidence="2" type="ORF">GETHOR_09850</name>
</gene>
<dbReference type="InterPro" id="IPR006597">
    <property type="entry name" value="Sel1-like"/>
</dbReference>
<proteinExistence type="predicted"/>
<sequence>MHDPERPEPNGPEASPGDTVRLPAGAPSLDPRATQKLPLKALVEAAEAMKVTPPSPDEAPDQTQRLILPTAGDPPIRTQKLALPAGAAGQTELPPPPSHKPEPRGWKGPLALGALALLGAAIYFLFSRGTTVPSPAAPASPVAEVDPPGAQAYLEQAKAGDANAMRMLGVMYYYGLNVPQDREKGLGWYRKAAEKGSEAARAELAKLDAPAK</sequence>
<feature type="region of interest" description="Disordered" evidence="1">
    <location>
        <begin position="47"/>
        <end position="76"/>
    </location>
</feature>
<name>A0ABN6UYK1_9BACT</name>